<evidence type="ECO:0000313" key="2">
    <source>
        <dbReference type="EMBL" id="MDQ8832366.1"/>
    </source>
</evidence>
<protein>
    <submittedName>
        <fullName evidence="2">Uncharacterized protein</fullName>
    </submittedName>
</protein>
<accession>A0ABU1B2Y0</accession>
<feature type="transmembrane region" description="Helical" evidence="1">
    <location>
        <begin position="72"/>
        <end position="90"/>
    </location>
</feature>
<sequence>MKLNANDKVEIYHLKQLDWTWPQLSQKFDVNKARLQYLVRLIDKYGLDCAQNAVLKKLREYGLMDEARLKNISCPIFWGSIISVSSFLYFEWFKGLV</sequence>
<organism evidence="2 3">
    <name type="scientific">Streptococcus ruminantium</name>
    <dbReference type="NCBI Taxonomy" id="1917441"/>
    <lineage>
        <taxon>Bacteria</taxon>
        <taxon>Bacillati</taxon>
        <taxon>Bacillota</taxon>
        <taxon>Bacilli</taxon>
        <taxon>Lactobacillales</taxon>
        <taxon>Streptococcaceae</taxon>
        <taxon>Streptococcus</taxon>
    </lineage>
</organism>
<evidence type="ECO:0000256" key="1">
    <source>
        <dbReference type="SAM" id="Phobius"/>
    </source>
</evidence>
<gene>
    <name evidence="2" type="ORF">RFF62_00890</name>
</gene>
<reference evidence="2 3" key="1">
    <citation type="submission" date="2023-08" db="EMBL/GenBank/DDBJ databases">
        <title>Streptococcus ruminantium-associated sheep mastitis outbreak detected in Italy is distinct from bovine isolates.</title>
        <authorList>
            <person name="Rosa M.N."/>
            <person name="Vezina B."/>
            <person name="Tola S."/>
        </authorList>
    </citation>
    <scope>NUCLEOTIDE SEQUENCE [LARGE SCALE GENOMIC DNA]</scope>
    <source>
        <strain evidence="2 3">OM6730</strain>
    </source>
</reference>
<name>A0ABU1B2Y0_9STRE</name>
<dbReference type="EMBL" id="JAVIBX010000002">
    <property type="protein sequence ID" value="MDQ8832366.1"/>
    <property type="molecule type" value="Genomic_DNA"/>
</dbReference>
<keyword evidence="1" id="KW-1133">Transmembrane helix</keyword>
<keyword evidence="1" id="KW-0812">Transmembrane</keyword>
<dbReference type="Proteomes" id="UP001228446">
    <property type="component" value="Unassembled WGS sequence"/>
</dbReference>
<comment type="caution">
    <text evidence="2">The sequence shown here is derived from an EMBL/GenBank/DDBJ whole genome shotgun (WGS) entry which is preliminary data.</text>
</comment>
<dbReference type="RefSeq" id="WP_308937764.1">
    <property type="nucleotide sequence ID" value="NZ_JAVIBP010000005.1"/>
</dbReference>
<keyword evidence="3" id="KW-1185">Reference proteome</keyword>
<evidence type="ECO:0000313" key="3">
    <source>
        <dbReference type="Proteomes" id="UP001228446"/>
    </source>
</evidence>
<keyword evidence="1" id="KW-0472">Membrane</keyword>
<proteinExistence type="predicted"/>